<name>A0A1F5SJ94_9BACT</name>
<keyword evidence="1" id="KW-0472">Membrane</keyword>
<dbReference type="STRING" id="1797994.A2227_06460"/>
<protein>
    <submittedName>
        <fullName evidence="2">Uncharacterized protein</fullName>
    </submittedName>
</protein>
<keyword evidence="1" id="KW-0812">Transmembrane</keyword>
<feature type="transmembrane region" description="Helical" evidence="1">
    <location>
        <begin position="12"/>
        <end position="34"/>
    </location>
</feature>
<dbReference type="Proteomes" id="UP000178367">
    <property type="component" value="Unassembled WGS sequence"/>
</dbReference>
<dbReference type="AlphaFoldDB" id="A0A1F5SJ94"/>
<organism evidence="2 3">
    <name type="scientific">Candidatus Falkowbacteria bacterium RIFOXYA2_FULL_47_19</name>
    <dbReference type="NCBI Taxonomy" id="1797994"/>
    <lineage>
        <taxon>Bacteria</taxon>
        <taxon>Candidatus Falkowiibacteriota</taxon>
    </lineage>
</organism>
<evidence type="ECO:0000313" key="3">
    <source>
        <dbReference type="Proteomes" id="UP000178367"/>
    </source>
</evidence>
<dbReference type="EMBL" id="MFGB01000014">
    <property type="protein sequence ID" value="OGF26739.1"/>
    <property type="molecule type" value="Genomic_DNA"/>
</dbReference>
<keyword evidence="1" id="KW-1133">Transmembrane helix</keyword>
<gene>
    <name evidence="2" type="ORF">A2227_06460</name>
</gene>
<reference evidence="2 3" key="1">
    <citation type="journal article" date="2016" name="Nat. Commun.">
        <title>Thousands of microbial genomes shed light on interconnected biogeochemical processes in an aquifer system.</title>
        <authorList>
            <person name="Anantharaman K."/>
            <person name="Brown C.T."/>
            <person name="Hug L.A."/>
            <person name="Sharon I."/>
            <person name="Castelle C.J."/>
            <person name="Probst A.J."/>
            <person name="Thomas B.C."/>
            <person name="Singh A."/>
            <person name="Wilkins M.J."/>
            <person name="Karaoz U."/>
            <person name="Brodie E.L."/>
            <person name="Williams K.H."/>
            <person name="Hubbard S.S."/>
            <person name="Banfield J.F."/>
        </authorList>
    </citation>
    <scope>NUCLEOTIDE SEQUENCE [LARGE SCALE GENOMIC DNA]</scope>
</reference>
<accession>A0A1F5SJ94</accession>
<evidence type="ECO:0000256" key="1">
    <source>
        <dbReference type="SAM" id="Phobius"/>
    </source>
</evidence>
<evidence type="ECO:0000313" key="2">
    <source>
        <dbReference type="EMBL" id="OGF26739.1"/>
    </source>
</evidence>
<comment type="caution">
    <text evidence="2">The sequence shown here is derived from an EMBL/GenBank/DDBJ whole genome shotgun (WGS) entry which is preliminary data.</text>
</comment>
<sequence length="308" mass="31938">MDNNLKKLQLKLKAAAFMLLAVVIGGFFVLSLFYREKAALALQGNYDKDATTQNQLTLTEWNYLDDDFLKKEGDTWAGPGALNMGNHAITGLNTNLSGPAATDAANVAYVNQEIAAGPTSGGGEIYTVWGNNACGGGSTLLYGGIALSAPYNTPGGGSNPVCMEGGDPGAGFTAIYADKMYPVVTGADANLPTNSVDPGSTIAGDRIVRCAVCHYPAGTCYTNYGSWDCNGGNGGFSPVYDGYVLGSYSTSAGTYVNSTKRACVNRIFNGAAAGGNMGAMWFGARIDNNYGLASYTTGAFVKCSVCCN</sequence>
<proteinExistence type="predicted"/>